<sequence length="175" mass="19228">MATINGKALVKDGKPIDRAYSNGQLVYGRNYFLNSSGSSLDKWTNFGNLWLTTKDSIKGNVFTSKPSVAWIGGPQNSLYQRGLDALNGQQVTVSFWAKADKANAKFHSEPLGGAKTFNPKLTTSWDKYSYTIPNLATAIVFFMAVDVGTNYYLSNLKIESGNTATDWTSAPEDYI</sequence>
<dbReference type="InterPro" id="IPR008979">
    <property type="entry name" value="Galactose-bd-like_sf"/>
</dbReference>
<name>A0A059PAB7_9CAUD</name>
<dbReference type="OrthoDB" id="10561at10239"/>
<protein>
    <submittedName>
        <fullName evidence="1">Putative phage infection protein</fullName>
    </submittedName>
</protein>
<evidence type="ECO:0000313" key="1">
    <source>
        <dbReference type="EMBL" id="AFY98247.1"/>
    </source>
</evidence>
<dbReference type="GeneID" id="19736107"/>
<gene>
    <name evidence="1" type="ORF">phiLN03_036</name>
</gene>
<accession>A0A059PAB7</accession>
<evidence type="ECO:0000313" key="2">
    <source>
        <dbReference type="Proteomes" id="UP000201275"/>
    </source>
</evidence>
<proteinExistence type="predicted"/>
<dbReference type="KEGG" id="vg:19736107"/>
<dbReference type="SUPFAM" id="SSF49785">
    <property type="entry name" value="Galactose-binding domain-like"/>
    <property type="match status" value="1"/>
</dbReference>
<keyword evidence="2" id="KW-1185">Reference proteome</keyword>
<organism evidence="1 2">
    <name type="scientific">Leuconostoc phage LN03</name>
    <dbReference type="NCBI Taxonomy" id="1262515"/>
    <lineage>
        <taxon>Viruses</taxon>
        <taxon>Duplodnaviria</taxon>
        <taxon>Heunggongvirae</taxon>
        <taxon>Uroviricota</taxon>
        <taxon>Caudoviricetes</taxon>
        <taxon>Mccleskeyvirinae</taxon>
        <taxon>Limdunavirus</taxon>
        <taxon>Limdunavirus LN03</taxon>
    </lineage>
</organism>
<reference evidence="1 2" key="1">
    <citation type="journal article" date="2014" name="Int. J. Food Microbiol.">
        <title>Sequence and comparative analysis of Leuconostoc dairy bacteriophages.</title>
        <authorList>
            <person name="Kot W."/>
            <person name="Hansen L.H."/>
            <person name="Neve H."/>
            <person name="Hammer K."/>
            <person name="Jacobsen S."/>
            <person name="Pedersen P.D."/>
            <person name="Sorensen S.J."/>
            <person name="Heller K.J."/>
            <person name="Vogensen F.K."/>
        </authorList>
    </citation>
    <scope>NUCLEOTIDE SEQUENCE [LARGE SCALE GENOMIC DNA]</scope>
</reference>
<dbReference type="Proteomes" id="UP000201275">
    <property type="component" value="Segment"/>
</dbReference>
<dbReference type="EMBL" id="KC013022">
    <property type="protein sequence ID" value="AFY98247.1"/>
    <property type="molecule type" value="Genomic_DNA"/>
</dbReference>
<dbReference type="RefSeq" id="YP_009044990.1">
    <property type="nucleotide sequence ID" value="NC_024390.1"/>
</dbReference>
<dbReference type="Gene3D" id="2.60.120.260">
    <property type="entry name" value="Galactose-binding domain-like"/>
    <property type="match status" value="1"/>
</dbReference>